<dbReference type="PANTHER" id="PTHR33414">
    <property type="entry name" value="PROTEIN PLASTID MOVEMENT IMPAIRED 1-RELATED 1"/>
    <property type="match status" value="1"/>
</dbReference>
<protein>
    <submittedName>
        <fullName evidence="3">Plastid movement impaired1</fullName>
    </submittedName>
</protein>
<evidence type="ECO:0000256" key="1">
    <source>
        <dbReference type="SAM" id="MobiDB-lite"/>
    </source>
</evidence>
<dbReference type="AlphaFoldDB" id="A0A5A7Q293"/>
<feature type="domain" description="C2 NT-type" evidence="2">
    <location>
        <begin position="108"/>
        <end position="260"/>
    </location>
</feature>
<comment type="caution">
    <text evidence="3">The sequence shown here is derived from an EMBL/GenBank/DDBJ whole genome shotgun (WGS) entry which is preliminary data.</text>
</comment>
<accession>A0A5A7Q293</accession>
<evidence type="ECO:0000313" key="4">
    <source>
        <dbReference type="Proteomes" id="UP000325081"/>
    </source>
</evidence>
<feature type="region of interest" description="Disordered" evidence="1">
    <location>
        <begin position="267"/>
        <end position="297"/>
    </location>
</feature>
<gene>
    <name evidence="3" type="ORF">STAS_15884</name>
</gene>
<evidence type="ECO:0000259" key="2">
    <source>
        <dbReference type="PROSITE" id="PS51840"/>
    </source>
</evidence>
<reference evidence="4" key="1">
    <citation type="journal article" date="2019" name="Curr. Biol.">
        <title>Genome Sequence of Striga asiatica Provides Insight into the Evolution of Plant Parasitism.</title>
        <authorList>
            <person name="Yoshida S."/>
            <person name="Kim S."/>
            <person name="Wafula E.K."/>
            <person name="Tanskanen J."/>
            <person name="Kim Y.M."/>
            <person name="Honaas L."/>
            <person name="Yang Z."/>
            <person name="Spallek T."/>
            <person name="Conn C.E."/>
            <person name="Ichihashi Y."/>
            <person name="Cheong K."/>
            <person name="Cui S."/>
            <person name="Der J.P."/>
            <person name="Gundlach H."/>
            <person name="Jiao Y."/>
            <person name="Hori C."/>
            <person name="Ishida J.K."/>
            <person name="Kasahara H."/>
            <person name="Kiba T."/>
            <person name="Kim M.S."/>
            <person name="Koo N."/>
            <person name="Laohavisit A."/>
            <person name="Lee Y.H."/>
            <person name="Lumba S."/>
            <person name="McCourt P."/>
            <person name="Mortimer J.C."/>
            <person name="Mutuku J.M."/>
            <person name="Nomura T."/>
            <person name="Sasaki-Sekimoto Y."/>
            <person name="Seto Y."/>
            <person name="Wang Y."/>
            <person name="Wakatake T."/>
            <person name="Sakakibara H."/>
            <person name="Demura T."/>
            <person name="Yamaguchi S."/>
            <person name="Yoneyama K."/>
            <person name="Manabe R.I."/>
            <person name="Nelson D.C."/>
            <person name="Schulman A.H."/>
            <person name="Timko M.P."/>
            <person name="dePamphilis C.W."/>
            <person name="Choi D."/>
            <person name="Shirasu K."/>
        </authorList>
    </citation>
    <scope>NUCLEOTIDE SEQUENCE [LARGE SCALE GENOMIC DNA]</scope>
    <source>
        <strain evidence="4">cv. UVA1</strain>
    </source>
</reference>
<dbReference type="Proteomes" id="UP000325081">
    <property type="component" value="Unassembled WGS sequence"/>
</dbReference>
<sequence>MAADYTNTRKSNTQILQELEALSDSLYQSHTTTRRTASLVLSRTAIQTDTIKDENALNPRQPRQRRMSLSPWRSRPKLETGQSSTDKPTEQELPQKKGIWNWKPIRALSHIGMQKLSCLFSVEVVTVQNLPASMNGLRLSVCVRKKENRDGAVQTMPSRVSQGAADFEETLFVRCHVYYTQGSGTHMKFESRPFLIYVVAIDADELDFGKNSVDLSRLIQESVEKSLEGSRMRQWDRSFWLMGKARGGELVLKLGFQIMEKDGGTGIYSGHGSKPKSSPSFARKHSKTSFSVPSPRMMTATDGMNEMDELNLDEPLKKGDDQELLPDFEVVDKGVEIAVREDEEEEDSEEKSEKSAVVKEVVGDKTRVTRLTALDSIAQQIKALESLVGDHALDSDEDKVTRDFLQMLDDSDKDKDSITEKKKAEEKENESFLPDLRKGLGCVVQTRNGGYLLAANPLDASVARKDVPKLALQLSRPVVIPRSGEIEFELFREMARVGLEELTSRITALTPLEELHGKTAEQIAFEGIASAIVTGRNKEEGASSSAARSIEAVRAMARAANAGRRERVSTGIWSVAEEPLAADEVLPFSLQKIESAALEGLRIQADVAEEDAPFDVSGKSSGAGFLDSVVSVEEWEKMNGQDGGDLLLTVQMRDPVREYEAVGGPMMVVIHVACVGGRTEEERKYRVGSMEVGGVKVRTAGKMMGWDSEKQRITALQWLLAHGMGKGAGKKGRRVGLGKGPDLLWSVSSRVMADMWLKPIRNPDIKFVAE</sequence>
<dbReference type="InterPro" id="IPR048972">
    <property type="entry name" value="PMI1_PMIR1-2_C"/>
</dbReference>
<dbReference type="EMBL" id="BKCP01005627">
    <property type="protein sequence ID" value="GER39275.1"/>
    <property type="molecule type" value="Genomic_DNA"/>
</dbReference>
<evidence type="ECO:0000313" key="3">
    <source>
        <dbReference type="EMBL" id="GER39275.1"/>
    </source>
</evidence>
<dbReference type="InterPro" id="IPR019448">
    <property type="entry name" value="NT-C2"/>
</dbReference>
<dbReference type="OrthoDB" id="656546at2759"/>
<dbReference type="PANTHER" id="PTHR33414:SF2">
    <property type="entry name" value="PROTEIN PLASTID MOVEMENT IMPAIRED 1"/>
    <property type="match status" value="1"/>
</dbReference>
<keyword evidence="4" id="KW-1185">Reference proteome</keyword>
<dbReference type="Pfam" id="PF21745">
    <property type="entry name" value="PMI1_PMIR1-2_C"/>
    <property type="match status" value="1"/>
</dbReference>
<proteinExistence type="predicted"/>
<feature type="compositionally biased region" description="Low complexity" evidence="1">
    <location>
        <begin position="270"/>
        <end position="280"/>
    </location>
</feature>
<name>A0A5A7Q293_STRAF</name>
<dbReference type="PROSITE" id="PS51840">
    <property type="entry name" value="C2_NT"/>
    <property type="match status" value="1"/>
</dbReference>
<organism evidence="3 4">
    <name type="scientific">Striga asiatica</name>
    <name type="common">Asiatic witchweed</name>
    <name type="synonym">Buchnera asiatica</name>
    <dbReference type="NCBI Taxonomy" id="4170"/>
    <lineage>
        <taxon>Eukaryota</taxon>
        <taxon>Viridiplantae</taxon>
        <taxon>Streptophyta</taxon>
        <taxon>Embryophyta</taxon>
        <taxon>Tracheophyta</taxon>
        <taxon>Spermatophyta</taxon>
        <taxon>Magnoliopsida</taxon>
        <taxon>eudicotyledons</taxon>
        <taxon>Gunneridae</taxon>
        <taxon>Pentapetalae</taxon>
        <taxon>asterids</taxon>
        <taxon>lamiids</taxon>
        <taxon>Lamiales</taxon>
        <taxon>Orobanchaceae</taxon>
        <taxon>Buchnereae</taxon>
        <taxon>Striga</taxon>
    </lineage>
</organism>
<feature type="region of interest" description="Disordered" evidence="1">
    <location>
        <begin position="51"/>
        <end position="96"/>
    </location>
</feature>
<dbReference type="InterPro" id="IPR039614">
    <property type="entry name" value="PMI1-like"/>
</dbReference>
<dbReference type="Pfam" id="PF10358">
    <property type="entry name" value="NT-C2"/>
    <property type="match status" value="1"/>
</dbReference>